<evidence type="ECO:0000259" key="1">
    <source>
        <dbReference type="SMART" id="SM00849"/>
    </source>
</evidence>
<keyword evidence="2" id="KW-0378">Hydrolase</keyword>
<gene>
    <name evidence="2" type="ORF">F9K24_18450</name>
</gene>
<dbReference type="SUPFAM" id="SSF56281">
    <property type="entry name" value="Metallo-hydrolase/oxidoreductase"/>
    <property type="match status" value="1"/>
</dbReference>
<dbReference type="InterPro" id="IPR036866">
    <property type="entry name" value="RibonucZ/Hydroxyglut_hydro"/>
</dbReference>
<dbReference type="Pfam" id="PF12706">
    <property type="entry name" value="Lactamase_B_2"/>
    <property type="match status" value="1"/>
</dbReference>
<name>A0A833GYJ2_9LEPT</name>
<dbReference type="PANTHER" id="PTHR46018">
    <property type="entry name" value="ZINC PHOSPHODIESTERASE ELAC PROTEIN 1"/>
    <property type="match status" value="1"/>
</dbReference>
<accession>A0A833GYJ2</accession>
<reference evidence="2 3" key="1">
    <citation type="submission" date="2019-10" db="EMBL/GenBank/DDBJ databases">
        <title>Extracellular Electron Transfer in a Candidatus Methanoperedens spp. Enrichment Culture.</title>
        <authorList>
            <person name="Berger S."/>
            <person name="Rangel Shaw D."/>
            <person name="Berben T."/>
            <person name="In 'T Zandt M."/>
            <person name="Frank J."/>
            <person name="Reimann J."/>
            <person name="Jetten M.S.M."/>
            <person name="Welte C.U."/>
        </authorList>
    </citation>
    <scope>NUCLEOTIDE SEQUENCE [LARGE SCALE GENOMIC DNA]</scope>
    <source>
        <strain evidence="2">SB12</strain>
    </source>
</reference>
<evidence type="ECO:0000313" key="3">
    <source>
        <dbReference type="Proteomes" id="UP000460298"/>
    </source>
</evidence>
<evidence type="ECO:0000313" key="2">
    <source>
        <dbReference type="EMBL" id="KAB2929880.1"/>
    </source>
</evidence>
<organism evidence="2 3">
    <name type="scientific">Leptonema illini</name>
    <dbReference type="NCBI Taxonomy" id="183"/>
    <lineage>
        <taxon>Bacteria</taxon>
        <taxon>Pseudomonadati</taxon>
        <taxon>Spirochaetota</taxon>
        <taxon>Spirochaetia</taxon>
        <taxon>Leptospirales</taxon>
        <taxon>Leptospiraceae</taxon>
        <taxon>Leptonema</taxon>
    </lineage>
</organism>
<protein>
    <submittedName>
        <fullName evidence="2">MBL fold metallo-hydrolase</fullName>
    </submittedName>
</protein>
<comment type="caution">
    <text evidence="2">The sequence shown here is derived from an EMBL/GenBank/DDBJ whole genome shotgun (WGS) entry which is preliminary data.</text>
</comment>
<dbReference type="Gene3D" id="3.60.15.10">
    <property type="entry name" value="Ribonuclease Z/Hydroxyacylglutathione hydrolase-like"/>
    <property type="match status" value="1"/>
</dbReference>
<dbReference type="InterPro" id="IPR001279">
    <property type="entry name" value="Metallo-B-lactamas"/>
</dbReference>
<dbReference type="EMBL" id="WBUI01000025">
    <property type="protein sequence ID" value="KAB2929880.1"/>
    <property type="molecule type" value="Genomic_DNA"/>
</dbReference>
<dbReference type="GO" id="GO:0042781">
    <property type="term" value="F:3'-tRNA processing endoribonuclease activity"/>
    <property type="evidence" value="ECO:0007669"/>
    <property type="project" value="TreeGrafter"/>
</dbReference>
<feature type="domain" description="Metallo-beta-lactamase" evidence="1">
    <location>
        <begin position="19"/>
        <end position="218"/>
    </location>
</feature>
<dbReference type="SMART" id="SM00849">
    <property type="entry name" value="Lactamase_B"/>
    <property type="match status" value="1"/>
</dbReference>
<dbReference type="Proteomes" id="UP000460298">
    <property type="component" value="Unassembled WGS sequence"/>
</dbReference>
<dbReference type="PANTHER" id="PTHR46018:SF7">
    <property type="entry name" value="RIBONUCLEASE Z"/>
    <property type="match status" value="1"/>
</dbReference>
<sequence>MDSVLVIGSGNAFSSSGRAQACFLLESRADRMLLDCGATSLMQMHRLAVDVDSLDRLLVTHFHGDHIGGIPFLLIHYEYISQRRQPFEMLGPPGLSEAVQRLFDAMYAGIELSFEVRYIEMRENQRQKTGGFTIESIPVSHKPESLGYRITGSDGRTFAFSGDTRWCDNLERLYDGVDVGLIELSLERQPEGGTSHLALDEVIAKRSSLKARRLFFSHIYDELAAMVLEFEAKHPGFGRPVTDGTLIDFRESETIR</sequence>
<proteinExistence type="predicted"/>
<dbReference type="AlphaFoldDB" id="A0A833GYJ2"/>